<comment type="caution">
    <text evidence="2">The sequence shown here is derived from an EMBL/GenBank/DDBJ whole genome shotgun (WGS) entry which is preliminary data.</text>
</comment>
<reference evidence="2" key="1">
    <citation type="journal article" date="2014" name="Int. J. Syst. Evol. Microbiol.">
        <title>Complete genome sequence of Corynebacterium casei LMG S-19264T (=DSM 44701T), isolated from a smear-ripened cheese.</title>
        <authorList>
            <consortium name="US DOE Joint Genome Institute (JGI-PGF)"/>
            <person name="Walter F."/>
            <person name="Albersmeier A."/>
            <person name="Kalinowski J."/>
            <person name="Ruckert C."/>
        </authorList>
    </citation>
    <scope>NUCLEOTIDE SEQUENCE</scope>
    <source>
        <strain evidence="2">KCTC 22164</strain>
    </source>
</reference>
<name>A0A918JHP9_9ALTE</name>
<evidence type="ECO:0000313" key="2">
    <source>
        <dbReference type="EMBL" id="GGW81445.1"/>
    </source>
</evidence>
<dbReference type="EMBL" id="BMXP01000002">
    <property type="protein sequence ID" value="GGW81445.1"/>
    <property type="molecule type" value="Genomic_DNA"/>
</dbReference>
<sequence length="295" mass="30861">MMTKYFIGIDGGGTRCRARLEDAHGKLLGQGEGGAANIMRNPAQATTSIVDACTRAVAASTLPVQLKEITVGAGLAGANIPSACHAFSNWQHPFDSLSVLSDLHAACLGAHDGQDGAVIVCGTGSSATRCVNGEFIDIGGHGFLVGDIASGAWLGLKAVQHTLLALDGLIPRDPLCEAVCATFDVQDDSALIQKVSAFEAKDYAVLAPAMVTLNTDGDAVARSLFDEGSAYLRRIAHHLLDNSNLPLCLIGGLSDTYKPWYDESVRARIQPCKSSPEQGAIAFAKQSIKQGAQQL</sequence>
<evidence type="ECO:0000313" key="3">
    <source>
        <dbReference type="Proteomes" id="UP000631300"/>
    </source>
</evidence>
<dbReference type="CDD" id="cd24082">
    <property type="entry name" value="ASKHA_NBD_GspK-like"/>
    <property type="match status" value="1"/>
</dbReference>
<feature type="domain" description="ATPase BadF/BadG/BcrA/BcrD type" evidence="1">
    <location>
        <begin position="7"/>
        <end position="256"/>
    </location>
</feature>
<proteinExistence type="predicted"/>
<dbReference type="PANTHER" id="PTHR43190:SF3">
    <property type="entry name" value="N-ACETYL-D-GLUCOSAMINE KINASE"/>
    <property type="match status" value="1"/>
</dbReference>
<dbReference type="Pfam" id="PF01869">
    <property type="entry name" value="BcrAD_BadFG"/>
    <property type="match status" value="1"/>
</dbReference>
<dbReference type="InterPro" id="IPR043129">
    <property type="entry name" value="ATPase_NBD"/>
</dbReference>
<gene>
    <name evidence="2" type="primary">nagK</name>
    <name evidence="2" type="ORF">GCM10007391_13280</name>
</gene>
<organism evidence="2 3">
    <name type="scientific">Alteromonas halophila</name>
    <dbReference type="NCBI Taxonomy" id="516698"/>
    <lineage>
        <taxon>Bacteria</taxon>
        <taxon>Pseudomonadati</taxon>
        <taxon>Pseudomonadota</taxon>
        <taxon>Gammaproteobacteria</taxon>
        <taxon>Alteromonadales</taxon>
        <taxon>Alteromonadaceae</taxon>
        <taxon>Alteromonas/Salinimonas group</taxon>
        <taxon>Alteromonas</taxon>
    </lineage>
</organism>
<accession>A0A918JHP9</accession>
<dbReference type="Proteomes" id="UP000631300">
    <property type="component" value="Unassembled WGS sequence"/>
</dbReference>
<dbReference type="PANTHER" id="PTHR43190">
    <property type="entry name" value="N-ACETYL-D-GLUCOSAMINE KINASE"/>
    <property type="match status" value="1"/>
</dbReference>
<dbReference type="InterPro" id="IPR002731">
    <property type="entry name" value="ATPase_BadF"/>
</dbReference>
<dbReference type="RefSeq" id="WP_189404601.1">
    <property type="nucleotide sequence ID" value="NZ_BMXP01000002.1"/>
</dbReference>
<dbReference type="InterPro" id="IPR052519">
    <property type="entry name" value="Euk-type_GlcNAc_Kinase"/>
</dbReference>
<keyword evidence="3" id="KW-1185">Reference proteome</keyword>
<reference evidence="2" key="2">
    <citation type="submission" date="2020-09" db="EMBL/GenBank/DDBJ databases">
        <authorList>
            <person name="Sun Q."/>
            <person name="Kim S."/>
        </authorList>
    </citation>
    <scope>NUCLEOTIDE SEQUENCE</scope>
    <source>
        <strain evidence="2">KCTC 22164</strain>
    </source>
</reference>
<dbReference type="SUPFAM" id="SSF53067">
    <property type="entry name" value="Actin-like ATPase domain"/>
    <property type="match status" value="2"/>
</dbReference>
<protein>
    <submittedName>
        <fullName evidence="2">ATPase</fullName>
    </submittedName>
</protein>
<evidence type="ECO:0000259" key="1">
    <source>
        <dbReference type="Pfam" id="PF01869"/>
    </source>
</evidence>
<dbReference type="Gene3D" id="3.30.420.40">
    <property type="match status" value="2"/>
</dbReference>
<dbReference type="AlphaFoldDB" id="A0A918JHP9"/>